<comment type="caution">
    <text evidence="2">The sequence shown here is derived from an EMBL/GenBank/DDBJ whole genome shotgun (WGS) entry which is preliminary data.</text>
</comment>
<evidence type="ECO:0000313" key="3">
    <source>
        <dbReference type="Proteomes" id="UP001500582"/>
    </source>
</evidence>
<accession>A0ABP8GQD8</accession>
<keyword evidence="3" id="KW-1185">Reference proteome</keyword>
<dbReference type="EMBL" id="BAABFT010000008">
    <property type="protein sequence ID" value="GAA4328478.1"/>
    <property type="molecule type" value="Genomic_DNA"/>
</dbReference>
<keyword evidence="1" id="KW-0472">Membrane</keyword>
<sequence length="257" mass="28096">MQDKELDAFFHSKLDDFEMEPSHDLWKGIAAELDSDKKKNLKPYLSIAATIVVLLTASILFMPGKPKVTNQQVVKTKVSRKPQPVNNTPVQAKVIAPVQPVVKQQVPVESIAATKTVKPKVKTNTVNAEKALAHTPVQPVVTEQEPVLAANTAKPEETLHPVVPDTDIALSLKTISAETEPFKTKPVVMASTTPPATEKQATEQEPVKKKKRGFGGFMNSLIAKIDKRKDKLIEFKDGDGAITGINLGIIKIKNEDK</sequence>
<reference evidence="3" key="1">
    <citation type="journal article" date="2019" name="Int. J. Syst. Evol. Microbiol.">
        <title>The Global Catalogue of Microorganisms (GCM) 10K type strain sequencing project: providing services to taxonomists for standard genome sequencing and annotation.</title>
        <authorList>
            <consortium name="The Broad Institute Genomics Platform"/>
            <consortium name="The Broad Institute Genome Sequencing Center for Infectious Disease"/>
            <person name="Wu L."/>
            <person name="Ma J."/>
        </authorList>
    </citation>
    <scope>NUCLEOTIDE SEQUENCE [LARGE SCALE GENOMIC DNA]</scope>
    <source>
        <strain evidence="3">JCM 17705</strain>
    </source>
</reference>
<dbReference type="Proteomes" id="UP001500582">
    <property type="component" value="Unassembled WGS sequence"/>
</dbReference>
<organism evidence="2 3">
    <name type="scientific">Mucilaginibacter gynuensis</name>
    <dbReference type="NCBI Taxonomy" id="1302236"/>
    <lineage>
        <taxon>Bacteria</taxon>
        <taxon>Pseudomonadati</taxon>
        <taxon>Bacteroidota</taxon>
        <taxon>Sphingobacteriia</taxon>
        <taxon>Sphingobacteriales</taxon>
        <taxon>Sphingobacteriaceae</taxon>
        <taxon>Mucilaginibacter</taxon>
    </lineage>
</organism>
<proteinExistence type="predicted"/>
<evidence type="ECO:0000313" key="2">
    <source>
        <dbReference type="EMBL" id="GAA4328478.1"/>
    </source>
</evidence>
<name>A0ABP8GQD8_9SPHI</name>
<evidence type="ECO:0000256" key="1">
    <source>
        <dbReference type="SAM" id="Phobius"/>
    </source>
</evidence>
<evidence type="ECO:0008006" key="4">
    <source>
        <dbReference type="Google" id="ProtNLM"/>
    </source>
</evidence>
<protein>
    <recommendedName>
        <fullName evidence="4">Energy transducer TonB</fullName>
    </recommendedName>
</protein>
<feature type="transmembrane region" description="Helical" evidence="1">
    <location>
        <begin position="44"/>
        <end position="62"/>
    </location>
</feature>
<gene>
    <name evidence="2" type="ORF">GCM10023149_32520</name>
</gene>
<keyword evidence="1" id="KW-0812">Transmembrane</keyword>
<keyword evidence="1" id="KW-1133">Transmembrane helix</keyword>